<keyword evidence="10" id="KW-0675">Receptor</keyword>
<evidence type="ECO:0000256" key="14">
    <source>
        <dbReference type="SAM" id="SignalP"/>
    </source>
</evidence>
<evidence type="ECO:0000256" key="13">
    <source>
        <dbReference type="SAM" id="Phobius"/>
    </source>
</evidence>
<evidence type="ECO:0000256" key="11">
    <source>
        <dbReference type="ARBA" id="ARBA00023180"/>
    </source>
</evidence>
<evidence type="ECO:0008006" key="19">
    <source>
        <dbReference type="Google" id="ProtNLM"/>
    </source>
</evidence>
<comment type="subcellular location">
    <subcellularLocation>
        <location evidence="1">Cell membrane</location>
        <topology evidence="1">Single-pass type I membrane protein</topology>
    </subcellularLocation>
</comment>
<evidence type="ECO:0000256" key="7">
    <source>
        <dbReference type="ARBA" id="ARBA00022989"/>
    </source>
</evidence>
<evidence type="ECO:0000256" key="2">
    <source>
        <dbReference type="ARBA" id="ARBA00022475"/>
    </source>
</evidence>
<keyword evidence="6" id="KW-0067">ATP-binding</keyword>
<keyword evidence="4 14" id="KW-0732">Signal</keyword>
<keyword evidence="18" id="KW-1185">Reference proteome</keyword>
<dbReference type="InterPro" id="IPR050122">
    <property type="entry name" value="RTK"/>
</dbReference>
<evidence type="ECO:0000256" key="8">
    <source>
        <dbReference type="ARBA" id="ARBA00023136"/>
    </source>
</evidence>
<dbReference type="eggNOG" id="KOG1094">
    <property type="taxonomic scope" value="Eukaryota"/>
</dbReference>
<dbReference type="Pfam" id="PF00754">
    <property type="entry name" value="F5_F8_type_C"/>
    <property type="match status" value="1"/>
</dbReference>
<dbReference type="CDD" id="cd00057">
    <property type="entry name" value="FA58C"/>
    <property type="match status" value="1"/>
</dbReference>
<dbReference type="PROSITE" id="PS01286">
    <property type="entry name" value="FA58C_2"/>
    <property type="match status" value="1"/>
</dbReference>
<dbReference type="OMA" id="KWLRWKN"/>
<dbReference type="GO" id="GO:0043235">
    <property type="term" value="C:receptor complex"/>
    <property type="evidence" value="ECO:0000318"/>
    <property type="project" value="GO_Central"/>
</dbReference>
<dbReference type="Pfam" id="PF21114">
    <property type="entry name" value="DDR1-2_DS-like"/>
    <property type="match status" value="1"/>
</dbReference>
<feature type="compositionally biased region" description="Polar residues" evidence="12">
    <location>
        <begin position="406"/>
        <end position="423"/>
    </location>
</feature>
<gene>
    <name evidence="17" type="primary">AUGUSTUS-3.0.2_31029</name>
    <name evidence="17" type="ORF">TcasGA2_TC031029</name>
</gene>
<keyword evidence="2" id="KW-1003">Cell membrane</keyword>
<keyword evidence="9" id="KW-1015">Disulfide bond</keyword>
<evidence type="ECO:0000259" key="15">
    <source>
        <dbReference type="PROSITE" id="PS50011"/>
    </source>
</evidence>
<dbReference type="InParanoid" id="A0A139WLW9"/>
<reference evidence="17 18" key="2">
    <citation type="journal article" date="2010" name="Nucleic Acids Res.">
        <title>BeetleBase in 2010: revisions to provide comprehensive genomic information for Tribolium castaneum.</title>
        <authorList>
            <person name="Kim H.S."/>
            <person name="Murphy T."/>
            <person name="Xia J."/>
            <person name="Caragea D."/>
            <person name="Park Y."/>
            <person name="Beeman R.W."/>
            <person name="Lorenzen M.D."/>
            <person name="Butcher S."/>
            <person name="Manak J.R."/>
            <person name="Brown S.J."/>
        </authorList>
    </citation>
    <scope>GENOME REANNOTATION</scope>
    <source>
        <strain evidence="17 18">Georgia GA2</strain>
    </source>
</reference>
<evidence type="ECO:0000256" key="4">
    <source>
        <dbReference type="ARBA" id="ARBA00022729"/>
    </source>
</evidence>
<dbReference type="SMART" id="SM00231">
    <property type="entry name" value="FA58C"/>
    <property type="match status" value="1"/>
</dbReference>
<dbReference type="FunFam" id="2.60.120.1190:FF:000003">
    <property type="entry name" value="Discoidin domain-containing receptor 2"/>
    <property type="match status" value="1"/>
</dbReference>
<dbReference type="PANTHER" id="PTHR24416:SF580">
    <property type="entry name" value="DISCOIDIN DOMAIN RECEPTOR, ISOFORM F"/>
    <property type="match status" value="1"/>
</dbReference>
<dbReference type="FunFam" id="2.60.120.260:FF:000130">
    <property type="entry name" value="Discoidin domain-containing receptor 2"/>
    <property type="match status" value="1"/>
</dbReference>
<dbReference type="InterPro" id="IPR001245">
    <property type="entry name" value="Ser-Thr/Tyr_kinase_cat_dom"/>
</dbReference>
<proteinExistence type="predicted"/>
<sequence>MGTIGPSVAAAATAVVEAATFVLLLLAAPHTDALELGSCGSALGMESGAIKDSAITASSAYDSSSVGPQHGRLRNDKNGGAWCPRQMVSRDAKEYLEINLEELHVITGCRTQGRFGNGQGQEYAEEYMIEYWRPNFTKWVRWKNRSGKELLPGNTNTFTIVDQKLDPPVIASKIRFVPYSDHVRTVCMRTELIGCIWTDGLLSYDVPQGLHRGSELDLTDRTYDGREEGGLLQRGLGQLVDGQKGQDNFRLDLAGHGKGYEWVGWRNDTPGWDGHPLEMRFEFDKVRNFSAAHLHTNNLFSKDVQVFSHARVFFSVNGNLFNGEPVHFSYMPDLVLEHARNVTIKLHHRIGRFLKLQLYFASRWILLSEISFDSVVITGNFTETAEDIPIPDSGKEYPLQRDEVKSTSSKANRNTTGASTKSGTNEEPKHYIGFVIGILTVVILILVAAIVFIVFRNQRLKTATGLTVVPRLDKRIHCDKMAMEDCDKSALYVETCKTNLYARQTHPNSPDYSEVPDLVCQEYTVPQHMMDKSFSQSSRAPPPMLNFLPKPPPVPPPPASYYTDQDICSPLPLVSSPAKSSRHFMLPLSPEPEDCSDQDEVDVAIAIFPREQLAIIEKIGEGPFGDVHLCEVLADDGKLSDCKFVVVHTLRLETYREEFNKEVKALARLNDPNIARLLGACLDTEPICAVREYAPMGDLCQFLQDHVAETATPLATTAKTLSYGCLVYMATQIASGMKYLESLRYVHKDLAARNCLVGRRYEIKVSDLGSYRRMYSSDYCQIGESRPLPLRWMAWESVLLGKFSGKSDVWSFAVLLWEIMTFAREQPFEELSDDKVIENVTHFYQDDGKHVLLSPPINCPKEIFDLMCECWQRNESDRPNFREIHLFLQRKNLGYNPELH</sequence>
<organism evidence="17 18">
    <name type="scientific">Tribolium castaneum</name>
    <name type="common">Red flour beetle</name>
    <dbReference type="NCBI Taxonomy" id="7070"/>
    <lineage>
        <taxon>Eukaryota</taxon>
        <taxon>Metazoa</taxon>
        <taxon>Ecdysozoa</taxon>
        <taxon>Arthropoda</taxon>
        <taxon>Hexapoda</taxon>
        <taxon>Insecta</taxon>
        <taxon>Pterygota</taxon>
        <taxon>Neoptera</taxon>
        <taxon>Endopterygota</taxon>
        <taxon>Coleoptera</taxon>
        <taxon>Polyphaga</taxon>
        <taxon>Cucujiformia</taxon>
        <taxon>Tenebrionidae</taxon>
        <taxon>Tenebrionidae incertae sedis</taxon>
        <taxon>Tribolium</taxon>
    </lineage>
</organism>
<dbReference type="GO" id="GO:0005524">
    <property type="term" value="F:ATP binding"/>
    <property type="evidence" value="ECO:0007669"/>
    <property type="project" value="UniProtKB-KW"/>
</dbReference>
<evidence type="ECO:0000313" key="17">
    <source>
        <dbReference type="EMBL" id="KYB28893.1"/>
    </source>
</evidence>
<feature type="transmembrane region" description="Helical" evidence="13">
    <location>
        <begin position="431"/>
        <end position="455"/>
    </location>
</feature>
<dbReference type="InterPro" id="IPR011009">
    <property type="entry name" value="Kinase-like_dom_sf"/>
</dbReference>
<dbReference type="GO" id="GO:0010976">
    <property type="term" value="P:positive regulation of neuron projection development"/>
    <property type="evidence" value="ECO:0000318"/>
    <property type="project" value="GO_Central"/>
</dbReference>
<dbReference type="Gene3D" id="2.60.120.1190">
    <property type="match status" value="1"/>
</dbReference>
<dbReference type="FunFam" id="1.10.510.10:FF:000053">
    <property type="entry name" value="Epithelial discoidin domain-containing receptor 1"/>
    <property type="match status" value="1"/>
</dbReference>
<keyword evidence="5" id="KW-0547">Nucleotide-binding</keyword>
<feature type="domain" description="F5/8 type C" evidence="16">
    <location>
        <begin position="39"/>
        <end position="195"/>
    </location>
</feature>
<dbReference type="Pfam" id="PF07714">
    <property type="entry name" value="PK_Tyr_Ser-Thr"/>
    <property type="match status" value="1"/>
</dbReference>
<dbReference type="Gene3D" id="3.30.200.20">
    <property type="entry name" value="Phosphorylase Kinase, domain 1"/>
    <property type="match status" value="1"/>
</dbReference>
<protein>
    <recommendedName>
        <fullName evidence="19">Discoidin domain-containing receptor 2-like Protein</fullName>
    </recommendedName>
</protein>
<accession>A0A139WLW9</accession>
<feature type="region of interest" description="Disordered" evidence="12">
    <location>
        <begin position="388"/>
        <end position="424"/>
    </location>
</feature>
<dbReference type="Gene3D" id="2.60.120.260">
    <property type="entry name" value="Galactose-binding domain-like"/>
    <property type="match status" value="1"/>
</dbReference>
<reference evidence="17 18" key="1">
    <citation type="journal article" date="2008" name="Nature">
        <title>The genome of the model beetle and pest Tribolium castaneum.</title>
        <authorList>
            <consortium name="Tribolium Genome Sequencing Consortium"/>
            <person name="Richards S."/>
            <person name="Gibbs R.A."/>
            <person name="Weinstock G.M."/>
            <person name="Brown S.J."/>
            <person name="Denell R."/>
            <person name="Beeman R.W."/>
            <person name="Gibbs R."/>
            <person name="Beeman R.W."/>
            <person name="Brown S.J."/>
            <person name="Bucher G."/>
            <person name="Friedrich M."/>
            <person name="Grimmelikhuijzen C.J."/>
            <person name="Klingler M."/>
            <person name="Lorenzen M."/>
            <person name="Richards S."/>
            <person name="Roth S."/>
            <person name="Schroder R."/>
            <person name="Tautz D."/>
            <person name="Zdobnov E.M."/>
            <person name="Muzny D."/>
            <person name="Gibbs R.A."/>
            <person name="Weinstock G.M."/>
            <person name="Attaway T."/>
            <person name="Bell S."/>
            <person name="Buhay C.J."/>
            <person name="Chandrabose M.N."/>
            <person name="Chavez D."/>
            <person name="Clerk-Blankenburg K.P."/>
            <person name="Cree A."/>
            <person name="Dao M."/>
            <person name="Davis C."/>
            <person name="Chacko J."/>
            <person name="Dinh H."/>
            <person name="Dugan-Rocha S."/>
            <person name="Fowler G."/>
            <person name="Garner T.T."/>
            <person name="Garnes J."/>
            <person name="Gnirke A."/>
            <person name="Hawes A."/>
            <person name="Hernandez J."/>
            <person name="Hines S."/>
            <person name="Holder M."/>
            <person name="Hume J."/>
            <person name="Jhangiani S.N."/>
            <person name="Joshi V."/>
            <person name="Khan Z.M."/>
            <person name="Jackson L."/>
            <person name="Kovar C."/>
            <person name="Kowis A."/>
            <person name="Lee S."/>
            <person name="Lewis L.R."/>
            <person name="Margolis J."/>
            <person name="Morgan M."/>
            <person name="Nazareth L.V."/>
            <person name="Nguyen N."/>
            <person name="Okwuonu G."/>
            <person name="Parker D."/>
            <person name="Richards S."/>
            <person name="Ruiz S.J."/>
            <person name="Santibanez J."/>
            <person name="Savard J."/>
            <person name="Scherer S.E."/>
            <person name="Schneider B."/>
            <person name="Sodergren E."/>
            <person name="Tautz D."/>
            <person name="Vattahil S."/>
            <person name="Villasana D."/>
            <person name="White C.S."/>
            <person name="Wright R."/>
            <person name="Park Y."/>
            <person name="Beeman R.W."/>
            <person name="Lord J."/>
            <person name="Oppert B."/>
            <person name="Lorenzen M."/>
            <person name="Brown S."/>
            <person name="Wang L."/>
            <person name="Savard J."/>
            <person name="Tautz D."/>
            <person name="Richards S."/>
            <person name="Weinstock G."/>
            <person name="Gibbs R.A."/>
            <person name="Liu Y."/>
            <person name="Worley K."/>
            <person name="Weinstock G."/>
            <person name="Elsik C.G."/>
            <person name="Reese J.T."/>
            <person name="Elhaik E."/>
            <person name="Landan G."/>
            <person name="Graur D."/>
            <person name="Arensburger P."/>
            <person name="Atkinson P."/>
            <person name="Beeman R.W."/>
            <person name="Beidler J."/>
            <person name="Brown S.J."/>
            <person name="Demuth J.P."/>
            <person name="Drury D.W."/>
            <person name="Du Y.Z."/>
            <person name="Fujiwara H."/>
            <person name="Lorenzen M."/>
            <person name="Maselli V."/>
            <person name="Osanai M."/>
            <person name="Park Y."/>
            <person name="Robertson H.M."/>
            <person name="Tu Z."/>
            <person name="Wang J.J."/>
            <person name="Wang S."/>
            <person name="Richards S."/>
            <person name="Song H."/>
            <person name="Zhang L."/>
            <person name="Sodergren E."/>
            <person name="Werner D."/>
            <person name="Stanke M."/>
            <person name="Morgenstern B."/>
            <person name="Solovyev V."/>
            <person name="Kosarev P."/>
            <person name="Brown G."/>
            <person name="Chen H.C."/>
            <person name="Ermolaeva O."/>
            <person name="Hlavina W."/>
            <person name="Kapustin Y."/>
            <person name="Kiryutin B."/>
            <person name="Kitts P."/>
            <person name="Maglott D."/>
            <person name="Pruitt K."/>
            <person name="Sapojnikov V."/>
            <person name="Souvorov A."/>
            <person name="Mackey A.J."/>
            <person name="Waterhouse R.M."/>
            <person name="Wyder S."/>
            <person name="Zdobnov E.M."/>
            <person name="Zdobnov E.M."/>
            <person name="Wyder S."/>
            <person name="Kriventseva E.V."/>
            <person name="Kadowaki T."/>
            <person name="Bork P."/>
            <person name="Aranda M."/>
            <person name="Bao R."/>
            <person name="Beermann A."/>
            <person name="Berns N."/>
            <person name="Bolognesi R."/>
            <person name="Bonneton F."/>
            <person name="Bopp D."/>
            <person name="Brown S.J."/>
            <person name="Bucher G."/>
            <person name="Butts T."/>
            <person name="Chaumot A."/>
            <person name="Denell R.E."/>
            <person name="Ferrier D.E."/>
            <person name="Friedrich M."/>
            <person name="Gordon C.M."/>
            <person name="Jindra M."/>
            <person name="Klingler M."/>
            <person name="Lan Q."/>
            <person name="Lattorff H.M."/>
            <person name="Laudet V."/>
            <person name="von Levetsow C."/>
            <person name="Liu Z."/>
            <person name="Lutz R."/>
            <person name="Lynch J.A."/>
            <person name="da Fonseca R.N."/>
            <person name="Posnien N."/>
            <person name="Reuter R."/>
            <person name="Roth S."/>
            <person name="Savard J."/>
            <person name="Schinko J.B."/>
            <person name="Schmitt C."/>
            <person name="Schoppmeier M."/>
            <person name="Schroder R."/>
            <person name="Shippy T.D."/>
            <person name="Simonnet F."/>
            <person name="Marques-Souza H."/>
            <person name="Tautz D."/>
            <person name="Tomoyasu Y."/>
            <person name="Trauner J."/>
            <person name="Van der Zee M."/>
            <person name="Vervoort M."/>
            <person name="Wittkopp N."/>
            <person name="Wimmer E.A."/>
            <person name="Yang X."/>
            <person name="Jones A.K."/>
            <person name="Sattelle D.B."/>
            <person name="Ebert P.R."/>
            <person name="Nelson D."/>
            <person name="Scott J.G."/>
            <person name="Beeman R.W."/>
            <person name="Muthukrishnan S."/>
            <person name="Kramer K.J."/>
            <person name="Arakane Y."/>
            <person name="Beeman R.W."/>
            <person name="Zhu Q."/>
            <person name="Hogenkamp D."/>
            <person name="Dixit R."/>
            <person name="Oppert B."/>
            <person name="Jiang H."/>
            <person name="Zou Z."/>
            <person name="Marshall J."/>
            <person name="Elpidina E."/>
            <person name="Vinokurov K."/>
            <person name="Oppert C."/>
            <person name="Zou Z."/>
            <person name="Evans J."/>
            <person name="Lu Z."/>
            <person name="Zhao P."/>
            <person name="Sumathipala N."/>
            <person name="Altincicek B."/>
            <person name="Vilcinskas A."/>
            <person name="Williams M."/>
            <person name="Hultmark D."/>
            <person name="Hetru C."/>
            <person name="Jiang H."/>
            <person name="Grimmelikhuijzen C.J."/>
            <person name="Hauser F."/>
            <person name="Cazzamali G."/>
            <person name="Williamson M."/>
            <person name="Park Y."/>
            <person name="Li B."/>
            <person name="Tanaka Y."/>
            <person name="Predel R."/>
            <person name="Neupert S."/>
            <person name="Schachtner J."/>
            <person name="Verleyen P."/>
            <person name="Raible F."/>
            <person name="Bork P."/>
            <person name="Friedrich M."/>
            <person name="Walden K.K."/>
            <person name="Robertson H.M."/>
            <person name="Angeli S."/>
            <person name="Foret S."/>
            <person name="Bucher G."/>
            <person name="Schuetz S."/>
            <person name="Maleszka R."/>
            <person name="Wimmer E.A."/>
            <person name="Beeman R.W."/>
            <person name="Lorenzen M."/>
            <person name="Tomoyasu Y."/>
            <person name="Miller S.C."/>
            <person name="Grossmann D."/>
            <person name="Bucher G."/>
        </authorList>
    </citation>
    <scope>NUCLEOTIDE SEQUENCE [LARGE SCALE GENOMIC DNA]</scope>
    <source>
        <strain evidence="17 18">Georgia GA2</strain>
    </source>
</reference>
<feature type="chain" id="PRO_5007300224" description="Discoidin domain-containing receptor 2-like Protein" evidence="14">
    <location>
        <begin position="34"/>
        <end position="900"/>
    </location>
</feature>
<dbReference type="AlphaFoldDB" id="A0A139WLW9"/>
<evidence type="ECO:0000256" key="1">
    <source>
        <dbReference type="ARBA" id="ARBA00004251"/>
    </source>
</evidence>
<evidence type="ECO:0000256" key="9">
    <source>
        <dbReference type="ARBA" id="ARBA00023157"/>
    </source>
</evidence>
<evidence type="ECO:0000256" key="5">
    <source>
        <dbReference type="ARBA" id="ARBA00022741"/>
    </source>
</evidence>
<feature type="signal peptide" evidence="14">
    <location>
        <begin position="1"/>
        <end position="33"/>
    </location>
</feature>
<dbReference type="InterPro" id="IPR008979">
    <property type="entry name" value="Galactose-bd-like_sf"/>
</dbReference>
<evidence type="ECO:0000256" key="3">
    <source>
        <dbReference type="ARBA" id="ARBA00022692"/>
    </source>
</evidence>
<dbReference type="Gene3D" id="1.10.510.10">
    <property type="entry name" value="Transferase(Phosphotransferase) domain 1"/>
    <property type="match status" value="1"/>
</dbReference>
<dbReference type="CDD" id="cd05051">
    <property type="entry name" value="PTKc_DDR"/>
    <property type="match status" value="1"/>
</dbReference>
<keyword evidence="11" id="KW-0325">Glycoprotein</keyword>
<feature type="compositionally biased region" description="Basic and acidic residues" evidence="12">
    <location>
        <begin position="393"/>
        <end position="405"/>
    </location>
</feature>
<dbReference type="FunCoup" id="A0A139WLW9">
    <property type="interactions" value="12"/>
</dbReference>
<dbReference type="EMBL" id="KQ971319">
    <property type="protein sequence ID" value="KYB28893.1"/>
    <property type="molecule type" value="Genomic_DNA"/>
</dbReference>
<dbReference type="InterPro" id="IPR048525">
    <property type="entry name" value="DDR1-2_DS-like"/>
</dbReference>
<dbReference type="GO" id="GO:0007169">
    <property type="term" value="P:cell surface receptor protein tyrosine kinase signaling pathway"/>
    <property type="evidence" value="ECO:0000318"/>
    <property type="project" value="GO_Central"/>
</dbReference>
<dbReference type="PROSITE" id="PS50022">
    <property type="entry name" value="FA58C_3"/>
    <property type="match status" value="1"/>
</dbReference>
<dbReference type="GO" id="GO:0051897">
    <property type="term" value="P:positive regulation of phosphatidylinositol 3-kinase/protein kinase B signal transduction"/>
    <property type="evidence" value="ECO:0000318"/>
    <property type="project" value="GO_Central"/>
</dbReference>
<keyword evidence="7 13" id="KW-1133">Transmembrane helix</keyword>
<dbReference type="PANTHER" id="PTHR24416">
    <property type="entry name" value="TYROSINE-PROTEIN KINASE RECEPTOR"/>
    <property type="match status" value="1"/>
</dbReference>
<name>A0A139WLW9_TRICA</name>
<dbReference type="InterPro" id="IPR000421">
    <property type="entry name" value="FA58C"/>
</dbReference>
<dbReference type="GO" id="GO:0005518">
    <property type="term" value="F:collagen binding"/>
    <property type="evidence" value="ECO:0000318"/>
    <property type="project" value="GO_Central"/>
</dbReference>
<dbReference type="PROSITE" id="PS50011">
    <property type="entry name" value="PROTEIN_KINASE_DOM"/>
    <property type="match status" value="1"/>
</dbReference>
<dbReference type="Proteomes" id="UP000007266">
    <property type="component" value="Linkage group 3"/>
</dbReference>
<dbReference type="GO" id="GO:0005886">
    <property type="term" value="C:plasma membrane"/>
    <property type="evidence" value="ECO:0000318"/>
    <property type="project" value="GO_Central"/>
</dbReference>
<evidence type="ECO:0000256" key="10">
    <source>
        <dbReference type="ARBA" id="ARBA00023170"/>
    </source>
</evidence>
<feature type="domain" description="Protein kinase" evidence="15">
    <location>
        <begin position="613"/>
        <end position="888"/>
    </location>
</feature>
<dbReference type="InterPro" id="IPR008266">
    <property type="entry name" value="Tyr_kinase_AS"/>
</dbReference>
<dbReference type="SUPFAM" id="SSF56112">
    <property type="entry name" value="Protein kinase-like (PK-like)"/>
    <property type="match status" value="1"/>
</dbReference>
<evidence type="ECO:0000259" key="16">
    <source>
        <dbReference type="PROSITE" id="PS50022"/>
    </source>
</evidence>
<dbReference type="GO" id="GO:0038062">
    <property type="term" value="F:protein tyrosine kinase collagen receptor activity"/>
    <property type="evidence" value="ECO:0000318"/>
    <property type="project" value="GO_Central"/>
</dbReference>
<keyword evidence="3 13" id="KW-0812">Transmembrane</keyword>
<dbReference type="PROSITE" id="PS00109">
    <property type="entry name" value="PROTEIN_KINASE_TYR"/>
    <property type="match status" value="1"/>
</dbReference>
<evidence type="ECO:0000256" key="12">
    <source>
        <dbReference type="SAM" id="MobiDB-lite"/>
    </source>
</evidence>
<evidence type="ECO:0000313" key="18">
    <source>
        <dbReference type="Proteomes" id="UP000007266"/>
    </source>
</evidence>
<dbReference type="SUPFAM" id="SSF49785">
    <property type="entry name" value="Galactose-binding domain-like"/>
    <property type="match status" value="1"/>
</dbReference>
<dbReference type="PRINTS" id="PR00109">
    <property type="entry name" value="TYRKINASE"/>
</dbReference>
<keyword evidence="8 13" id="KW-0472">Membrane</keyword>
<evidence type="ECO:0000256" key="6">
    <source>
        <dbReference type="ARBA" id="ARBA00022840"/>
    </source>
</evidence>
<dbReference type="InterPro" id="IPR000719">
    <property type="entry name" value="Prot_kinase_dom"/>
</dbReference>